<name>A0A1R4HJJ1_9GAMM</name>
<gene>
    <name evidence="1" type="ORF">CRENPOLYSF1_890056</name>
</gene>
<dbReference type="AlphaFoldDB" id="A0A1R4HJJ1"/>
<dbReference type="EMBL" id="FUKI01000169">
    <property type="protein sequence ID" value="SJM96386.1"/>
    <property type="molecule type" value="Genomic_DNA"/>
</dbReference>
<evidence type="ECO:0000313" key="1">
    <source>
        <dbReference type="EMBL" id="SJM96386.1"/>
    </source>
</evidence>
<reference evidence="2" key="1">
    <citation type="submission" date="2017-02" db="EMBL/GenBank/DDBJ databases">
        <authorList>
            <person name="Daims H."/>
        </authorList>
    </citation>
    <scope>NUCLEOTIDE SEQUENCE [LARGE SCALE GENOMIC DNA]</scope>
</reference>
<dbReference type="Proteomes" id="UP000195667">
    <property type="component" value="Unassembled WGS sequence"/>
</dbReference>
<proteinExistence type="predicted"/>
<keyword evidence="2" id="KW-1185">Reference proteome</keyword>
<organism evidence="1 2">
    <name type="scientific">Crenothrix polyspora</name>
    <dbReference type="NCBI Taxonomy" id="360316"/>
    <lineage>
        <taxon>Bacteria</taxon>
        <taxon>Pseudomonadati</taxon>
        <taxon>Pseudomonadota</taxon>
        <taxon>Gammaproteobacteria</taxon>
        <taxon>Methylococcales</taxon>
        <taxon>Crenotrichaceae</taxon>
        <taxon>Crenothrix</taxon>
    </lineage>
</organism>
<accession>A0A1R4HJJ1</accession>
<sequence length="50" mass="5640">MGRLIEKTILVVETRFVGWGEVTNPNAYGDHVFGFLVSTPTYKLMQLNPV</sequence>
<protein>
    <submittedName>
        <fullName evidence="1">Uncharacterized protein</fullName>
    </submittedName>
</protein>
<evidence type="ECO:0000313" key="2">
    <source>
        <dbReference type="Proteomes" id="UP000195667"/>
    </source>
</evidence>